<dbReference type="Pfam" id="PF05181">
    <property type="entry name" value="XPA_C"/>
    <property type="match status" value="1"/>
</dbReference>
<name>A0ABR3QGG6_9TREE</name>
<dbReference type="NCBIfam" id="TIGR00598">
    <property type="entry name" value="rad14"/>
    <property type="match status" value="1"/>
</dbReference>
<dbReference type="PANTHER" id="PTHR10142:SF0">
    <property type="entry name" value="DNA REPAIR PROTEIN COMPLEMENTING XP-A CELLS"/>
    <property type="match status" value="1"/>
</dbReference>
<proteinExistence type="inferred from homology"/>
<dbReference type="SUPFAM" id="SSF46955">
    <property type="entry name" value="Putative DNA-binding domain"/>
    <property type="match status" value="1"/>
</dbReference>
<keyword evidence="7" id="KW-0238">DNA-binding</keyword>
<evidence type="ECO:0000256" key="2">
    <source>
        <dbReference type="ARBA" id="ARBA00005548"/>
    </source>
</evidence>
<evidence type="ECO:0000256" key="8">
    <source>
        <dbReference type="ARBA" id="ARBA00023204"/>
    </source>
</evidence>
<keyword evidence="9" id="KW-0539">Nucleus</keyword>
<evidence type="ECO:0000256" key="5">
    <source>
        <dbReference type="ARBA" id="ARBA00022771"/>
    </source>
</evidence>
<keyword evidence="5" id="KW-0863">Zinc-finger</keyword>
<evidence type="ECO:0000256" key="9">
    <source>
        <dbReference type="ARBA" id="ARBA00023242"/>
    </source>
</evidence>
<evidence type="ECO:0000256" key="7">
    <source>
        <dbReference type="ARBA" id="ARBA00023125"/>
    </source>
</evidence>
<dbReference type="Pfam" id="PF01286">
    <property type="entry name" value="XPA_N"/>
    <property type="match status" value="1"/>
</dbReference>
<accession>A0ABR3QGG6</accession>
<comment type="caution">
    <text evidence="11">The sequence shown here is derived from an EMBL/GenBank/DDBJ whole genome shotgun (WGS) entry which is preliminary data.</text>
</comment>
<comment type="similarity">
    <text evidence="2">Belongs to the XPA family.</text>
</comment>
<evidence type="ECO:0000313" key="11">
    <source>
        <dbReference type="EMBL" id="KAL1413493.1"/>
    </source>
</evidence>
<gene>
    <name evidence="11" type="primary">RAD14</name>
    <name evidence="11" type="ORF">Q8F55_001267</name>
</gene>
<evidence type="ECO:0000256" key="6">
    <source>
        <dbReference type="ARBA" id="ARBA00022833"/>
    </source>
</evidence>
<dbReference type="EMBL" id="JBBXJM010000001">
    <property type="protein sequence ID" value="KAL1413493.1"/>
    <property type="molecule type" value="Genomic_DNA"/>
</dbReference>
<feature type="domain" description="XPA C-terminal" evidence="10">
    <location>
        <begin position="189"/>
        <end position="229"/>
    </location>
</feature>
<dbReference type="Gene3D" id="3.90.530.10">
    <property type="entry name" value="XPA C-terminal domain"/>
    <property type="match status" value="1"/>
</dbReference>
<keyword evidence="8" id="KW-0234">DNA repair</keyword>
<comment type="subcellular location">
    <subcellularLocation>
        <location evidence="1">Nucleus</location>
    </subcellularLocation>
</comment>
<dbReference type="InterPro" id="IPR022656">
    <property type="entry name" value="XPA_C"/>
</dbReference>
<protein>
    <submittedName>
        <fullName evidence="11">DNA repair protein rad14</fullName>
    </submittedName>
</protein>
<dbReference type="CDD" id="cd21077">
    <property type="entry name" value="DBD_Rad14"/>
    <property type="match status" value="1"/>
</dbReference>
<dbReference type="InterPro" id="IPR009061">
    <property type="entry name" value="DNA-bd_dom_put_sf"/>
</dbReference>
<keyword evidence="12" id="KW-1185">Reference proteome</keyword>
<dbReference type="InterPro" id="IPR022652">
    <property type="entry name" value="Znf_XPA_CS"/>
</dbReference>
<evidence type="ECO:0000256" key="1">
    <source>
        <dbReference type="ARBA" id="ARBA00004123"/>
    </source>
</evidence>
<dbReference type="Proteomes" id="UP001565368">
    <property type="component" value="Unassembled WGS sequence"/>
</dbReference>
<evidence type="ECO:0000313" key="12">
    <source>
        <dbReference type="Proteomes" id="UP001565368"/>
    </source>
</evidence>
<keyword evidence="3" id="KW-0479">Metal-binding</keyword>
<reference evidence="11 12" key="1">
    <citation type="submission" date="2023-08" db="EMBL/GenBank/DDBJ databases">
        <title>Annotated Genome Sequence of Vanrija albida AlHP1.</title>
        <authorList>
            <person name="Herzog R."/>
        </authorList>
    </citation>
    <scope>NUCLEOTIDE SEQUENCE [LARGE SCALE GENOMIC DNA]</scope>
    <source>
        <strain evidence="11 12">AlHP1</strain>
    </source>
</reference>
<evidence type="ECO:0000256" key="3">
    <source>
        <dbReference type="ARBA" id="ARBA00022723"/>
    </source>
</evidence>
<evidence type="ECO:0000256" key="4">
    <source>
        <dbReference type="ARBA" id="ARBA00022763"/>
    </source>
</evidence>
<dbReference type="PANTHER" id="PTHR10142">
    <property type="entry name" value="DNA REPAIR PROTEIN COMPLEMENTING XP-A CELLS"/>
    <property type="match status" value="1"/>
</dbReference>
<keyword evidence="4" id="KW-0227">DNA damage</keyword>
<dbReference type="RefSeq" id="XP_069213437.1">
    <property type="nucleotide sequence ID" value="XM_069349893.1"/>
</dbReference>
<organism evidence="11 12">
    <name type="scientific">Vanrija albida</name>
    <dbReference type="NCBI Taxonomy" id="181172"/>
    <lineage>
        <taxon>Eukaryota</taxon>
        <taxon>Fungi</taxon>
        <taxon>Dikarya</taxon>
        <taxon>Basidiomycota</taxon>
        <taxon>Agaricomycotina</taxon>
        <taxon>Tremellomycetes</taxon>
        <taxon>Trichosporonales</taxon>
        <taxon>Trichosporonaceae</taxon>
        <taxon>Vanrija</taxon>
    </lineage>
</organism>
<evidence type="ECO:0000259" key="10">
    <source>
        <dbReference type="Pfam" id="PF05181"/>
    </source>
</evidence>
<keyword evidence="6" id="KW-0862">Zinc</keyword>
<dbReference type="InterPro" id="IPR000465">
    <property type="entry name" value="XPA/RAD14"/>
</dbReference>
<dbReference type="InterPro" id="IPR037129">
    <property type="entry name" value="XPA_sf"/>
</dbReference>
<dbReference type="GeneID" id="95982310"/>
<sequence length="320" mass="36258">MSSTDGLTPAQARLAALNRLKAKNKLAAAPAAASGSGAHPYVHKLAAVPSNARDMVQQQQTAEASAPLPRDSRLGKYFEYDLSKLHNSRGGFLTVDDLEGDRIKSVVELAREKQREKQLMREGEEPAIFPDSSPRCSECGSLEIDHQFLKVFDVKVCNKCKKEKPEKYSLLTKTECKEVSLGSAARAHTQDYLLTDPELRDTDLLPHLLKPNPHAASYSNMMLFLRFQVEEVAWNKWGGEEGLDAEWTRREDMKKRKREEKFESGLRDLRKRTRNNLFQRRQEAEHVHEFVDADEVMDENGDVKQVQVCACGAEQEVEVF</sequence>